<sequence length="251" mass="28623">MAAVQDEKLSKLLGENLSLEVISEGTKVKCKLSGHEMPCKAEAIESYIKGKKYRRLKAKEDLNIESYMKHLELSSKKGNGRQLYCKLTCRYISDEPQHIYRHIQGRRFQKALKRWEECQETGEEFKPRQPLYPKNKDEPVDEESDTDEMEQSAASGEDPCEGAEEGEVAEDDMADLYPSSDFEVADAEDSSTKMDVENDPMEGNHHMMDNNGDEMGNKRKKVEDHNPSKKMKVAKDGGKKKKGKKPKQKDT</sequence>
<accession>A0AAD9MSE2</accession>
<comment type="caution">
    <text evidence="2">The sequence shown here is derived from an EMBL/GenBank/DDBJ whole genome shotgun (WGS) entry which is preliminary data.</text>
</comment>
<evidence type="ECO:0000313" key="2">
    <source>
        <dbReference type="EMBL" id="KAK2144052.1"/>
    </source>
</evidence>
<keyword evidence="3" id="KW-1185">Reference proteome</keyword>
<dbReference type="Proteomes" id="UP001208570">
    <property type="component" value="Unassembled WGS sequence"/>
</dbReference>
<dbReference type="EMBL" id="JAODUP010000790">
    <property type="protein sequence ID" value="KAK2144052.1"/>
    <property type="molecule type" value="Genomic_DNA"/>
</dbReference>
<dbReference type="AlphaFoldDB" id="A0AAD9MSE2"/>
<dbReference type="PANTHER" id="PTHR34348">
    <property type="entry name" value="SURFEIT LOCUS PROTEIN 2"/>
    <property type="match status" value="1"/>
</dbReference>
<feature type="compositionally biased region" description="Basic residues" evidence="1">
    <location>
        <begin position="238"/>
        <end position="251"/>
    </location>
</feature>
<dbReference type="InterPro" id="IPR008833">
    <property type="entry name" value="Surf2"/>
</dbReference>
<evidence type="ECO:0000313" key="3">
    <source>
        <dbReference type="Proteomes" id="UP001208570"/>
    </source>
</evidence>
<feature type="compositionally biased region" description="Basic and acidic residues" evidence="1">
    <location>
        <begin position="215"/>
        <end position="237"/>
    </location>
</feature>
<protein>
    <recommendedName>
        <fullName evidence="4">Surfeit locus protein 2</fullName>
    </recommendedName>
</protein>
<proteinExistence type="predicted"/>
<evidence type="ECO:0008006" key="4">
    <source>
        <dbReference type="Google" id="ProtNLM"/>
    </source>
</evidence>
<dbReference type="Pfam" id="PF05477">
    <property type="entry name" value="SURF2"/>
    <property type="match status" value="1"/>
</dbReference>
<feature type="compositionally biased region" description="Acidic residues" evidence="1">
    <location>
        <begin position="158"/>
        <end position="174"/>
    </location>
</feature>
<evidence type="ECO:0000256" key="1">
    <source>
        <dbReference type="SAM" id="MobiDB-lite"/>
    </source>
</evidence>
<feature type="region of interest" description="Disordered" evidence="1">
    <location>
        <begin position="122"/>
        <end position="251"/>
    </location>
</feature>
<gene>
    <name evidence="2" type="ORF">LSH36_790g00008</name>
</gene>
<feature type="compositionally biased region" description="Acidic residues" evidence="1">
    <location>
        <begin position="139"/>
        <end position="150"/>
    </location>
</feature>
<feature type="compositionally biased region" description="Basic and acidic residues" evidence="1">
    <location>
        <begin position="190"/>
        <end position="208"/>
    </location>
</feature>
<reference evidence="2" key="1">
    <citation type="journal article" date="2023" name="Mol. Biol. Evol.">
        <title>Third-Generation Sequencing Reveals the Adaptive Role of the Epigenome in Three Deep-Sea Polychaetes.</title>
        <authorList>
            <person name="Perez M."/>
            <person name="Aroh O."/>
            <person name="Sun Y."/>
            <person name="Lan Y."/>
            <person name="Juniper S.K."/>
            <person name="Young C.R."/>
            <person name="Angers B."/>
            <person name="Qian P.Y."/>
        </authorList>
    </citation>
    <scope>NUCLEOTIDE SEQUENCE</scope>
    <source>
        <strain evidence="2">P08H-3</strain>
    </source>
</reference>
<name>A0AAD9MSE2_9ANNE</name>
<dbReference type="PANTHER" id="PTHR34348:SF1">
    <property type="entry name" value="SURFEIT LOCUS PROTEIN 2"/>
    <property type="match status" value="1"/>
</dbReference>
<organism evidence="2 3">
    <name type="scientific">Paralvinella palmiformis</name>
    <dbReference type="NCBI Taxonomy" id="53620"/>
    <lineage>
        <taxon>Eukaryota</taxon>
        <taxon>Metazoa</taxon>
        <taxon>Spiralia</taxon>
        <taxon>Lophotrochozoa</taxon>
        <taxon>Annelida</taxon>
        <taxon>Polychaeta</taxon>
        <taxon>Sedentaria</taxon>
        <taxon>Canalipalpata</taxon>
        <taxon>Terebellida</taxon>
        <taxon>Terebelliformia</taxon>
        <taxon>Alvinellidae</taxon>
        <taxon>Paralvinella</taxon>
    </lineage>
</organism>